<keyword evidence="4" id="KW-1185">Reference proteome</keyword>
<dbReference type="InterPro" id="IPR000782">
    <property type="entry name" value="FAS1_domain"/>
</dbReference>
<name>I0Z067_COCSC</name>
<dbReference type="SUPFAM" id="SSF82153">
    <property type="entry name" value="FAS1 domain"/>
    <property type="match status" value="1"/>
</dbReference>
<sequence>MAKAIFLLVAALAITAVSAGNGRTLLQQKTVTQTAQATPALSTLVAALTKTGLADVLNDPNLVATVFAPTNDAFVALEKSLGYTQEQLLNSAILKPTLLYHVVPKVAAQSSSLTDNQVLATDLPGQSLTVYLKPSGVVISGVQTAANVTQANIVASKAIVHVVDTVLLPAQYALNGAPAPAPAMMGAMAPSAMG</sequence>
<evidence type="ECO:0000259" key="2">
    <source>
        <dbReference type="SMART" id="SM00554"/>
    </source>
</evidence>
<dbReference type="AlphaFoldDB" id="I0Z067"/>
<evidence type="ECO:0000313" key="3">
    <source>
        <dbReference type="EMBL" id="EIE24036.1"/>
    </source>
</evidence>
<dbReference type="OrthoDB" id="513636at2759"/>
<protein>
    <submittedName>
        <fullName evidence="3">FAS1 domain-containing protein</fullName>
    </submittedName>
</protein>
<dbReference type="RefSeq" id="XP_005648580.1">
    <property type="nucleotide sequence ID" value="XM_005648523.1"/>
</dbReference>
<evidence type="ECO:0000313" key="4">
    <source>
        <dbReference type="Proteomes" id="UP000007264"/>
    </source>
</evidence>
<feature type="domain" description="FAS1" evidence="2">
    <location>
        <begin position="65"/>
        <end position="170"/>
    </location>
</feature>
<evidence type="ECO:0000256" key="1">
    <source>
        <dbReference type="SAM" id="SignalP"/>
    </source>
</evidence>
<gene>
    <name evidence="3" type="ORF">COCSUDRAFT_62560</name>
</gene>
<feature type="signal peptide" evidence="1">
    <location>
        <begin position="1"/>
        <end position="19"/>
    </location>
</feature>
<dbReference type="InterPro" id="IPR050904">
    <property type="entry name" value="Adhesion/Biosynth-related"/>
</dbReference>
<dbReference type="EMBL" id="AGSI01000006">
    <property type="protein sequence ID" value="EIE24036.1"/>
    <property type="molecule type" value="Genomic_DNA"/>
</dbReference>
<dbReference type="Pfam" id="PF02469">
    <property type="entry name" value="Fasciclin"/>
    <property type="match status" value="1"/>
</dbReference>
<dbReference type="InterPro" id="IPR036378">
    <property type="entry name" value="FAS1_dom_sf"/>
</dbReference>
<dbReference type="SMART" id="SM00554">
    <property type="entry name" value="FAS1"/>
    <property type="match status" value="1"/>
</dbReference>
<keyword evidence="1" id="KW-0732">Signal</keyword>
<organism evidence="3 4">
    <name type="scientific">Coccomyxa subellipsoidea (strain C-169)</name>
    <name type="common">Green microalga</name>
    <dbReference type="NCBI Taxonomy" id="574566"/>
    <lineage>
        <taxon>Eukaryota</taxon>
        <taxon>Viridiplantae</taxon>
        <taxon>Chlorophyta</taxon>
        <taxon>core chlorophytes</taxon>
        <taxon>Trebouxiophyceae</taxon>
        <taxon>Trebouxiophyceae incertae sedis</taxon>
        <taxon>Coccomyxaceae</taxon>
        <taxon>Coccomyxa</taxon>
        <taxon>Coccomyxa subellipsoidea</taxon>
    </lineage>
</organism>
<dbReference type="Gene3D" id="2.30.180.10">
    <property type="entry name" value="FAS1 domain"/>
    <property type="match status" value="1"/>
</dbReference>
<comment type="caution">
    <text evidence="3">The sequence shown here is derived from an EMBL/GenBank/DDBJ whole genome shotgun (WGS) entry which is preliminary data.</text>
</comment>
<dbReference type="GO" id="GO:0005615">
    <property type="term" value="C:extracellular space"/>
    <property type="evidence" value="ECO:0007669"/>
    <property type="project" value="TreeGrafter"/>
</dbReference>
<dbReference type="GeneID" id="17042034"/>
<dbReference type="Proteomes" id="UP000007264">
    <property type="component" value="Unassembled WGS sequence"/>
</dbReference>
<dbReference type="STRING" id="574566.I0Z067"/>
<accession>I0Z067</accession>
<proteinExistence type="predicted"/>
<dbReference type="PANTHER" id="PTHR10900:SF77">
    <property type="entry name" value="FI19380P1"/>
    <property type="match status" value="1"/>
</dbReference>
<dbReference type="PANTHER" id="PTHR10900">
    <property type="entry name" value="PERIOSTIN-RELATED"/>
    <property type="match status" value="1"/>
</dbReference>
<feature type="chain" id="PRO_5003637458" evidence="1">
    <location>
        <begin position="20"/>
        <end position="194"/>
    </location>
</feature>
<dbReference type="KEGG" id="csl:COCSUDRAFT_62560"/>
<reference evidence="3 4" key="1">
    <citation type="journal article" date="2012" name="Genome Biol.">
        <title>The genome of the polar eukaryotic microalga coccomyxa subellipsoidea reveals traits of cold adaptation.</title>
        <authorList>
            <person name="Blanc G."/>
            <person name="Agarkova I."/>
            <person name="Grimwood J."/>
            <person name="Kuo A."/>
            <person name="Brueggeman A."/>
            <person name="Dunigan D."/>
            <person name="Gurnon J."/>
            <person name="Ladunga I."/>
            <person name="Lindquist E."/>
            <person name="Lucas S."/>
            <person name="Pangilinan J."/>
            <person name="Proschold T."/>
            <person name="Salamov A."/>
            <person name="Schmutz J."/>
            <person name="Weeks D."/>
            <person name="Yamada T."/>
            <person name="Claverie J.M."/>
            <person name="Grigoriev I."/>
            <person name="Van Etten J."/>
            <person name="Lomsadze A."/>
            <person name="Borodovsky M."/>
        </authorList>
    </citation>
    <scope>NUCLEOTIDE SEQUENCE [LARGE SCALE GENOMIC DNA]</scope>
    <source>
        <strain evidence="3 4">C-169</strain>
    </source>
</reference>
<dbReference type="eggNOG" id="KOG1437">
    <property type="taxonomic scope" value="Eukaryota"/>
</dbReference>